<sequence>MFHLAGNPVGMPPTTSASNRSSLSESQPQLPPTLEMPRAPPPLLPRFFGSAPSPSTLLQREKAVQDVAEKTGLSTPLPLDPYAPLQQQQLEQQQEQQHKTRLRRLSEFLRAPLPAGGMGVGVGGGTAALHSAKRSPGARASGVAHQPLMRSYACETPSTTEFPYAPARGLSRASGMSSSMGHYSFSTGNLQARALATHHAPIEPWHAQQAGPQHAQQAEPWQTQQAGHAWQHTATQRAAVQVQGVPGQDVSDHASEELLSGSVALGLLGSAAQPKMLRCLHLNFKSSSKLQMSQRSAPLTQDENEAADILFSMSSTGFAQQSKEPRGSIAYEPLEGCTPPQGTPSKHPLGAAPITIGSTPEIVPQPEARCVVGVVFTECFVCTEPH</sequence>
<evidence type="ECO:0008006" key="4">
    <source>
        <dbReference type="Google" id="ProtNLM"/>
    </source>
</evidence>
<evidence type="ECO:0000313" key="3">
    <source>
        <dbReference type="Proteomes" id="UP000815325"/>
    </source>
</evidence>
<name>A0ABQ7GX14_DUNSA</name>
<gene>
    <name evidence="2" type="ORF">DUNSADRAFT_1466</name>
</gene>
<dbReference type="EMBL" id="MU069553">
    <property type="protein sequence ID" value="KAF5839153.1"/>
    <property type="molecule type" value="Genomic_DNA"/>
</dbReference>
<accession>A0ABQ7GX14</accession>
<feature type="region of interest" description="Disordered" evidence="1">
    <location>
        <begin position="207"/>
        <end position="236"/>
    </location>
</feature>
<feature type="compositionally biased region" description="Polar residues" evidence="1">
    <location>
        <begin position="219"/>
        <end position="236"/>
    </location>
</feature>
<comment type="caution">
    <text evidence="2">The sequence shown here is derived from an EMBL/GenBank/DDBJ whole genome shotgun (WGS) entry which is preliminary data.</text>
</comment>
<feature type="region of interest" description="Disordered" evidence="1">
    <location>
        <begin position="1"/>
        <end position="81"/>
    </location>
</feature>
<dbReference type="Proteomes" id="UP000815325">
    <property type="component" value="Unassembled WGS sequence"/>
</dbReference>
<protein>
    <recommendedName>
        <fullName evidence="4">Encoded protein</fullName>
    </recommendedName>
</protein>
<evidence type="ECO:0000256" key="1">
    <source>
        <dbReference type="SAM" id="MobiDB-lite"/>
    </source>
</evidence>
<keyword evidence="3" id="KW-1185">Reference proteome</keyword>
<feature type="compositionally biased region" description="Low complexity" evidence="1">
    <location>
        <begin position="207"/>
        <end position="218"/>
    </location>
</feature>
<reference evidence="2" key="1">
    <citation type="submission" date="2017-08" db="EMBL/GenBank/DDBJ databases">
        <authorList>
            <person name="Polle J.E."/>
            <person name="Barry K."/>
            <person name="Cushman J."/>
            <person name="Schmutz J."/>
            <person name="Tran D."/>
            <person name="Hathwaick L.T."/>
            <person name="Yim W.C."/>
            <person name="Jenkins J."/>
            <person name="Mckie-Krisberg Z.M."/>
            <person name="Prochnik S."/>
            <person name="Lindquist E."/>
            <person name="Dockter R.B."/>
            <person name="Adam C."/>
            <person name="Molina H."/>
            <person name="Bunkerborg J."/>
            <person name="Jin E."/>
            <person name="Buchheim M."/>
            <person name="Magnuson J."/>
        </authorList>
    </citation>
    <scope>NUCLEOTIDE SEQUENCE</scope>
    <source>
        <strain evidence="2">CCAP 19/18</strain>
    </source>
</reference>
<proteinExistence type="predicted"/>
<organism evidence="2 3">
    <name type="scientific">Dunaliella salina</name>
    <name type="common">Green alga</name>
    <name type="synonym">Protococcus salinus</name>
    <dbReference type="NCBI Taxonomy" id="3046"/>
    <lineage>
        <taxon>Eukaryota</taxon>
        <taxon>Viridiplantae</taxon>
        <taxon>Chlorophyta</taxon>
        <taxon>core chlorophytes</taxon>
        <taxon>Chlorophyceae</taxon>
        <taxon>CS clade</taxon>
        <taxon>Chlamydomonadales</taxon>
        <taxon>Dunaliellaceae</taxon>
        <taxon>Dunaliella</taxon>
    </lineage>
</organism>
<evidence type="ECO:0000313" key="2">
    <source>
        <dbReference type="EMBL" id="KAF5839153.1"/>
    </source>
</evidence>
<feature type="compositionally biased region" description="Basic and acidic residues" evidence="1">
    <location>
        <begin position="59"/>
        <end position="69"/>
    </location>
</feature>